<sequence>MSLITNEKVTQKPKLTRATWSSITTVISVVHKSIAPLTGRVTLTTTPENRS</sequence>
<name>S6B7R9_BABBO</name>
<reference evidence="1" key="1">
    <citation type="journal article" date="2014" name="BMC Genomics">
        <title>The Babesia bovis gene and promoter model: an update from full-length EST analysis.</title>
        <authorList>
            <person name="Yamagishi J."/>
            <person name="Wakaguri H."/>
            <person name="Yokoyama N."/>
            <person name="Yamashita R."/>
            <person name="Suzuki Y."/>
            <person name="Xuan X."/>
            <person name="Igarashi I."/>
        </authorList>
    </citation>
    <scope>NUCLEOTIDE SEQUENCE</scope>
    <source>
        <strain evidence="1">Texas</strain>
    </source>
</reference>
<accession>S6B7R9</accession>
<dbReference type="EMBL" id="AK441331">
    <property type="protein sequence ID" value="BAN65125.1"/>
    <property type="molecule type" value="mRNA"/>
</dbReference>
<organism evidence="1">
    <name type="scientific">Babesia bovis</name>
    <dbReference type="NCBI Taxonomy" id="5865"/>
    <lineage>
        <taxon>Eukaryota</taxon>
        <taxon>Sar</taxon>
        <taxon>Alveolata</taxon>
        <taxon>Apicomplexa</taxon>
        <taxon>Aconoidasida</taxon>
        <taxon>Piroplasmida</taxon>
        <taxon>Babesiidae</taxon>
        <taxon>Babesia</taxon>
    </lineage>
</organism>
<proteinExistence type="evidence at transcript level"/>
<dbReference type="AlphaFoldDB" id="S6B7R9"/>
<dbReference type="EMBL" id="AK441317">
    <property type="protein sequence ID" value="BAN65111.1"/>
    <property type="molecule type" value="mRNA"/>
</dbReference>
<protein>
    <submittedName>
        <fullName evidence="1">Uncharacterized protein</fullName>
    </submittedName>
</protein>
<evidence type="ECO:0000313" key="1">
    <source>
        <dbReference type="EMBL" id="BAN65111.1"/>
    </source>
</evidence>